<evidence type="ECO:0000313" key="1">
    <source>
        <dbReference type="EMBL" id="QDH25407.1"/>
    </source>
</evidence>
<dbReference type="AlphaFoldDB" id="A0A4Y6VAB8"/>
<keyword evidence="2" id="KW-1185">Reference proteome</keyword>
<proteinExistence type="predicted"/>
<dbReference type="Proteomes" id="UP000317214">
    <property type="component" value="Chromosome"/>
</dbReference>
<reference evidence="1 2" key="1">
    <citation type="submission" date="2018-09" db="EMBL/GenBank/DDBJ databases">
        <title>The complete genome sequence of Neokomagataea tanensis NBRC 106556(T).</title>
        <authorList>
            <person name="Chua K.-O."/>
            <person name="See-Too W.-S."/>
            <person name="Hong K.-W."/>
            <person name="Yin W.-F."/>
            <person name="Chan K.-G."/>
        </authorList>
    </citation>
    <scope>NUCLEOTIDE SEQUENCE [LARGE SCALE GENOMIC DNA]</scope>
    <source>
        <strain evidence="2">AH13 \ NBRC 106556</strain>
    </source>
</reference>
<sequence length="415" mass="45620">MLTALPQMQGLPEVTRRISVHILEPAFLNKGAWDHYPAGDDFHECLEMFFLKAGLFQIVPLHGSTENDGAAFLEACKKADIDYVVRSVLRTSFRGQTPKVVIRLLDVRAGGGVCWGGFAEIPELSDKSIECVLGDLFSDVHWSIISAELDRVSARKDEELSTIGKSLRGLRSALNSSSRSFSHSLSLIGHEAGDAYTAIAMTLTALMRLHSDFSVPASEIARWGIEGARKAMGFQSEYPKMALLWVMLNMADSDVGLLPVSHQGRLKAVLPAGDAHLPQRERSLYALLSALLKGDISQSAAMARQLFEAMQGSPMRAFYEMFFTMTVVVGSEKDQALEHANKMISLYPRHPMSAVAFLLAAVRAELGSVEVEHAAKHVRRLLPDLSVTEVIARCVYLPKSGLDIVRKSLLEADFH</sequence>
<dbReference type="KEGG" id="ntn:D5366_09495"/>
<accession>A0A4Y6VAB8</accession>
<dbReference type="EMBL" id="CP032485">
    <property type="protein sequence ID" value="QDH25407.1"/>
    <property type="molecule type" value="Genomic_DNA"/>
</dbReference>
<organism evidence="1 2">
    <name type="scientific">Neokomagataea tanensis</name>
    <dbReference type="NCBI Taxonomy" id="661191"/>
    <lineage>
        <taxon>Bacteria</taxon>
        <taxon>Pseudomonadati</taxon>
        <taxon>Pseudomonadota</taxon>
        <taxon>Alphaproteobacteria</taxon>
        <taxon>Acetobacterales</taxon>
        <taxon>Acetobacteraceae</taxon>
        <taxon>Neokomagataea</taxon>
    </lineage>
</organism>
<protein>
    <submittedName>
        <fullName evidence="1">Uncharacterized protein</fullName>
    </submittedName>
</protein>
<dbReference type="RefSeq" id="WP_141493288.1">
    <property type="nucleotide sequence ID" value="NZ_CP032485.1"/>
</dbReference>
<name>A0A4Y6VAB8_9PROT</name>
<gene>
    <name evidence="1" type="ORF">D5366_09495</name>
</gene>
<evidence type="ECO:0000313" key="2">
    <source>
        <dbReference type="Proteomes" id="UP000317214"/>
    </source>
</evidence>